<keyword evidence="6 8" id="KW-1133">Transmembrane helix</keyword>
<dbReference type="PANTHER" id="PTHR30294:SF47">
    <property type="entry name" value="INNER MEMBRANE TRANSPORT PERMEASE YHHJ"/>
    <property type="match status" value="1"/>
</dbReference>
<name>A0A2T5PBG1_9PSED</name>
<keyword evidence="7 8" id="KW-0472">Membrane</keyword>
<feature type="transmembrane region" description="Helical" evidence="8">
    <location>
        <begin position="35"/>
        <end position="53"/>
    </location>
</feature>
<comment type="caution">
    <text evidence="10">The sequence shown here is derived from an EMBL/GenBank/DDBJ whole genome shotgun (WGS) entry which is preliminary data.</text>
</comment>
<dbReference type="GO" id="GO:0005886">
    <property type="term" value="C:plasma membrane"/>
    <property type="evidence" value="ECO:0007669"/>
    <property type="project" value="UniProtKB-SubCell"/>
</dbReference>
<dbReference type="AlphaFoldDB" id="A0A2T5PBG1"/>
<evidence type="ECO:0000256" key="4">
    <source>
        <dbReference type="ARBA" id="ARBA00022475"/>
    </source>
</evidence>
<feature type="transmembrane region" description="Helical" evidence="8">
    <location>
        <begin position="195"/>
        <end position="213"/>
    </location>
</feature>
<dbReference type="GO" id="GO:0140359">
    <property type="term" value="F:ABC-type transporter activity"/>
    <property type="evidence" value="ECO:0007669"/>
    <property type="project" value="InterPro"/>
</dbReference>
<feature type="transmembrane region" description="Helical" evidence="8">
    <location>
        <begin position="300"/>
        <end position="319"/>
    </location>
</feature>
<keyword evidence="11" id="KW-1185">Reference proteome</keyword>
<dbReference type="EMBL" id="QASN01000013">
    <property type="protein sequence ID" value="PTU75093.1"/>
    <property type="molecule type" value="Genomic_DNA"/>
</dbReference>
<keyword evidence="3" id="KW-0813">Transport</keyword>
<feature type="domain" description="ABC transmembrane type-2" evidence="9">
    <location>
        <begin position="146"/>
        <end position="382"/>
    </location>
</feature>
<dbReference type="PANTHER" id="PTHR30294">
    <property type="entry name" value="MEMBRANE COMPONENT OF ABC TRANSPORTER YHHJ-RELATED"/>
    <property type="match status" value="1"/>
</dbReference>
<evidence type="ECO:0000256" key="7">
    <source>
        <dbReference type="ARBA" id="ARBA00023136"/>
    </source>
</evidence>
<evidence type="ECO:0000256" key="3">
    <source>
        <dbReference type="ARBA" id="ARBA00022448"/>
    </source>
</evidence>
<feature type="transmembrane region" description="Helical" evidence="8">
    <location>
        <begin position="269"/>
        <end position="294"/>
    </location>
</feature>
<dbReference type="Gene3D" id="3.40.1710.10">
    <property type="entry name" value="abc type-2 transporter like domain"/>
    <property type="match status" value="1"/>
</dbReference>
<evidence type="ECO:0000313" key="11">
    <source>
        <dbReference type="Proteomes" id="UP000244064"/>
    </source>
</evidence>
<comment type="subcellular location">
    <subcellularLocation>
        <location evidence="1">Cell membrane</location>
        <topology evidence="1">Multi-pass membrane protein</topology>
    </subcellularLocation>
</comment>
<dbReference type="InterPro" id="IPR047817">
    <property type="entry name" value="ABC2_TM_bact-type"/>
</dbReference>
<accession>A0A2T5PBG1</accession>
<sequence length="387" mass="42195">MNEVDRGARRDSARGKLANVFHLGVKELRSLARDVALLILIVWAFSLGVHTAATSMPESLHHASIGIVDEDRSQLSARIVDAFQPPYFRPPQMIDLNQMDRGMDAGIYTFTLNIPPNFQRDLLAGRKPSIQLNVDATQVSQAFSGAGYIQAIGASEVADFLRHYRASTSEAASLAMRVQFNPNLTRSWFGSVMEVINQITMLSIILTGAALIREREHGTVEHLLVMPVTPFEIMLAKVWSMGLVVLVAAALSLLLVVQGWLQVPIEGSLALFLLGAALHLFATTSMGIFFGTVARSMPQLGLLIILVLMPLQILSGGTTPRESMPELVQQIMLAAPTTHFVSLAQAILYRGAGLDIVWPQLLAITAIGSLFFLGALARFRRTLAQMA</sequence>
<evidence type="ECO:0000256" key="8">
    <source>
        <dbReference type="SAM" id="Phobius"/>
    </source>
</evidence>
<keyword evidence="5 8" id="KW-0812">Transmembrane</keyword>
<evidence type="ECO:0000256" key="6">
    <source>
        <dbReference type="ARBA" id="ARBA00022989"/>
    </source>
</evidence>
<gene>
    <name evidence="10" type="ORF">DBO85_07305</name>
</gene>
<dbReference type="OrthoDB" id="9808686at2"/>
<feature type="transmembrane region" description="Helical" evidence="8">
    <location>
        <begin position="356"/>
        <end position="377"/>
    </location>
</feature>
<evidence type="ECO:0000256" key="5">
    <source>
        <dbReference type="ARBA" id="ARBA00022692"/>
    </source>
</evidence>
<organism evidence="10 11">
    <name type="scientific">Pseudomonas mangrovi</name>
    <dbReference type="NCBI Taxonomy" id="2161748"/>
    <lineage>
        <taxon>Bacteria</taxon>
        <taxon>Pseudomonadati</taxon>
        <taxon>Pseudomonadota</taxon>
        <taxon>Gammaproteobacteria</taxon>
        <taxon>Pseudomonadales</taxon>
        <taxon>Pseudomonadaceae</taxon>
        <taxon>Pseudomonas</taxon>
    </lineage>
</organism>
<proteinExistence type="inferred from homology"/>
<reference evidence="10 11" key="1">
    <citation type="submission" date="2018-04" db="EMBL/GenBank/DDBJ databases">
        <title>Pseudomonas sp. nov., isolated from mangrove soil.</title>
        <authorList>
            <person name="Chen C."/>
        </authorList>
    </citation>
    <scope>NUCLEOTIDE SEQUENCE [LARGE SCALE GENOMIC DNA]</scope>
    <source>
        <strain evidence="10 11">TC-11</strain>
    </source>
</reference>
<dbReference type="InterPro" id="IPR013525">
    <property type="entry name" value="ABC2_TM"/>
</dbReference>
<protein>
    <recommendedName>
        <fullName evidence="9">ABC transmembrane type-2 domain-containing protein</fullName>
    </recommendedName>
</protein>
<dbReference type="Pfam" id="PF12698">
    <property type="entry name" value="ABC2_membrane_3"/>
    <property type="match status" value="1"/>
</dbReference>
<keyword evidence="4" id="KW-1003">Cell membrane</keyword>
<feature type="transmembrane region" description="Helical" evidence="8">
    <location>
        <begin position="233"/>
        <end position="257"/>
    </location>
</feature>
<dbReference type="InterPro" id="IPR051449">
    <property type="entry name" value="ABC-2_transporter_component"/>
</dbReference>
<comment type="similarity">
    <text evidence="2">Belongs to the ABC-2 integral membrane protein family.</text>
</comment>
<evidence type="ECO:0000313" key="10">
    <source>
        <dbReference type="EMBL" id="PTU75093.1"/>
    </source>
</evidence>
<evidence type="ECO:0000256" key="1">
    <source>
        <dbReference type="ARBA" id="ARBA00004651"/>
    </source>
</evidence>
<dbReference type="RefSeq" id="WP_108106632.1">
    <property type="nucleotide sequence ID" value="NZ_QASN01000013.1"/>
</dbReference>
<dbReference type="Proteomes" id="UP000244064">
    <property type="component" value="Unassembled WGS sequence"/>
</dbReference>
<evidence type="ECO:0000256" key="2">
    <source>
        <dbReference type="ARBA" id="ARBA00007783"/>
    </source>
</evidence>
<dbReference type="PROSITE" id="PS51012">
    <property type="entry name" value="ABC_TM2"/>
    <property type="match status" value="1"/>
</dbReference>
<evidence type="ECO:0000259" key="9">
    <source>
        <dbReference type="PROSITE" id="PS51012"/>
    </source>
</evidence>